<sequence length="324" mass="36518">MTIIGAITRQSVKVVAWCATLLCVVLLYNLLHSSPHSRYGFIFSLDEYDKVLADLNLQSGVVLHGQTSISGLTVNYKFLDHAGYERKEGLIVGVLSDDSARRTNVRQTWGRNSYSKVLFLVENINGRWPQSEFYEFGDIVVVDRRQIVMTVPADGNQTERKTIMHVEAADKAIDTQAFFKLVYKHMIFSHVMITADSNYVALDSVKQMLDAANTAFWGYAVPHDNHSFNQEIMTRYPDERGYAIARDAVGCVTKKLATFEYLAEHEMAATKLLEACGHSLFHKDKLGPTQAYNGKKLADVRDVIVTGVQTWTDMSRIDREMSSS</sequence>
<keyword evidence="3" id="KW-1185">Reference proteome</keyword>
<dbReference type="Proteomes" id="UP000054560">
    <property type="component" value="Unassembled WGS sequence"/>
</dbReference>
<evidence type="ECO:0000313" key="2">
    <source>
        <dbReference type="EMBL" id="KNC81451.1"/>
    </source>
</evidence>
<protein>
    <recommendedName>
        <fullName evidence="4">Hexosyltransferase</fullName>
    </recommendedName>
</protein>
<dbReference type="GeneID" id="25906724"/>
<keyword evidence="1" id="KW-0472">Membrane</keyword>
<reference evidence="2 3" key="1">
    <citation type="submission" date="2011-02" db="EMBL/GenBank/DDBJ databases">
        <title>The Genome Sequence of Sphaeroforma arctica JP610.</title>
        <authorList>
            <consortium name="The Broad Institute Genome Sequencing Platform"/>
            <person name="Russ C."/>
            <person name="Cuomo C."/>
            <person name="Young S.K."/>
            <person name="Zeng Q."/>
            <person name="Gargeya S."/>
            <person name="Alvarado L."/>
            <person name="Berlin A."/>
            <person name="Chapman S.B."/>
            <person name="Chen Z."/>
            <person name="Freedman E."/>
            <person name="Gellesch M."/>
            <person name="Goldberg J."/>
            <person name="Griggs A."/>
            <person name="Gujja S."/>
            <person name="Heilman E."/>
            <person name="Heiman D."/>
            <person name="Howarth C."/>
            <person name="Mehta T."/>
            <person name="Neiman D."/>
            <person name="Pearson M."/>
            <person name="Roberts A."/>
            <person name="Saif S."/>
            <person name="Shea T."/>
            <person name="Shenoy N."/>
            <person name="Sisk P."/>
            <person name="Stolte C."/>
            <person name="Sykes S."/>
            <person name="White J."/>
            <person name="Yandava C."/>
            <person name="Burger G."/>
            <person name="Gray M.W."/>
            <person name="Holland P.W.H."/>
            <person name="King N."/>
            <person name="Lang F.B.F."/>
            <person name="Roger A.J."/>
            <person name="Ruiz-Trillo I."/>
            <person name="Haas B."/>
            <person name="Nusbaum C."/>
            <person name="Birren B."/>
        </authorList>
    </citation>
    <scope>NUCLEOTIDE SEQUENCE [LARGE SCALE GENOMIC DNA]</scope>
    <source>
        <strain evidence="2 3">JP610</strain>
    </source>
</reference>
<keyword evidence="1" id="KW-1133">Transmembrane helix</keyword>
<evidence type="ECO:0000256" key="1">
    <source>
        <dbReference type="SAM" id="Phobius"/>
    </source>
</evidence>
<dbReference type="RefSeq" id="XP_014155353.1">
    <property type="nucleotide sequence ID" value="XM_014299878.1"/>
</dbReference>
<proteinExistence type="predicted"/>
<gene>
    <name evidence="2" type="ORF">SARC_06220</name>
</gene>
<accession>A0A0L0FY13</accession>
<feature type="transmembrane region" description="Helical" evidence="1">
    <location>
        <begin position="12"/>
        <end position="31"/>
    </location>
</feature>
<name>A0A0L0FY13_9EUKA</name>
<keyword evidence="1" id="KW-0812">Transmembrane</keyword>
<evidence type="ECO:0000313" key="3">
    <source>
        <dbReference type="Proteomes" id="UP000054560"/>
    </source>
</evidence>
<organism evidence="2 3">
    <name type="scientific">Sphaeroforma arctica JP610</name>
    <dbReference type="NCBI Taxonomy" id="667725"/>
    <lineage>
        <taxon>Eukaryota</taxon>
        <taxon>Ichthyosporea</taxon>
        <taxon>Ichthyophonida</taxon>
        <taxon>Sphaeroforma</taxon>
    </lineage>
</organism>
<evidence type="ECO:0008006" key="4">
    <source>
        <dbReference type="Google" id="ProtNLM"/>
    </source>
</evidence>
<dbReference type="AlphaFoldDB" id="A0A0L0FY13"/>
<dbReference type="EMBL" id="KQ242032">
    <property type="protein sequence ID" value="KNC81451.1"/>
    <property type="molecule type" value="Genomic_DNA"/>
</dbReference>